<gene>
    <name evidence="6" type="ORF">ORD21_15825</name>
</gene>
<dbReference type="RefSeq" id="WP_317641421.1">
    <property type="nucleotide sequence ID" value="NZ_JAPMIV010000045.1"/>
</dbReference>
<evidence type="ECO:0000256" key="3">
    <source>
        <dbReference type="ARBA" id="ARBA00022729"/>
    </source>
</evidence>
<reference evidence="6 7" key="1">
    <citation type="submission" date="2022-11" db="EMBL/GenBank/DDBJ databases">
        <title>Deinococcus ZS9-10, Low Temperature and Draught-tolerating, UV-resistant Bacteria from Continental Antarctica.</title>
        <authorList>
            <person name="Cheng L."/>
        </authorList>
    </citation>
    <scope>NUCLEOTIDE SEQUENCE [LARGE SCALE GENOMIC DNA]</scope>
    <source>
        <strain evidence="6 7">ZS9-10</strain>
    </source>
</reference>
<proteinExistence type="inferred from homology"/>
<dbReference type="Gene3D" id="3.90.76.10">
    <property type="entry name" value="Dipeptide-binding Protein, Domain 1"/>
    <property type="match status" value="1"/>
</dbReference>
<feature type="domain" description="Solute-binding protein family 5" evidence="5">
    <location>
        <begin position="107"/>
        <end position="483"/>
    </location>
</feature>
<evidence type="ECO:0000313" key="7">
    <source>
        <dbReference type="Proteomes" id="UP001276150"/>
    </source>
</evidence>
<dbReference type="EMBL" id="JAPMIV010000045">
    <property type="protein sequence ID" value="MDV6376068.1"/>
    <property type="molecule type" value="Genomic_DNA"/>
</dbReference>
<protein>
    <submittedName>
        <fullName evidence="6">Peptide ABC transporter substrate-binding protein</fullName>
    </submittedName>
</protein>
<sequence>MKEVSLKKILTLSALLLAAGAVAPAHAGPANNSLIVGTSQEPPNIYDPWITNNLAITTEINNWMRADLTAIDNDGKLYADIATTIPSIANGGYKLIKDAKGKVTSNSLTYTIRPDAKWSDGSQITSADFEFWLMVEQDDRVPVPDRYPFENAKITRGANAKTFTITFNPPYLFADQAGAPGLAPAAAMKTAWNAFNTATKGQKPSDAVNEQWKRFLAQFTTSNNLPKVVSGPFKPTAWRPGNSLTLSRNTNYWRKPEGGADKYVQSVVYRFIPNTNTLKVNVLSGQVDALATVGLTFDQAIDLQRGQRKFTTYFVPGAVWEHIDINTRGQRAKDYDLDDARVRQALIYAIDRPALTKALFSGKQPVSNVFINPLATVYKKDVEEYKFDPAKAKALFAAAGWKPGSDGILQKGGKKFSLNFGTTAGNSVRERVQQILQAQWKAVGVQVNIQNYPSSVFFGADFLSKGESGKWDLAMYAWTANPIFEEGNLFKSEGVPTEANGYSGQNNSGWKNADYDKLQLQARTDFAPASRNKLFDQMQTIWAKEVPSLPLYYRVNPYIQANGLVNYNFSAYSLYPSWDAFRVGWKTKGATEVHAQKE</sequence>
<name>A0ABU4DUF9_9DEIO</name>
<dbReference type="SUPFAM" id="SSF53850">
    <property type="entry name" value="Periplasmic binding protein-like II"/>
    <property type="match status" value="1"/>
</dbReference>
<accession>A0ABU4DUF9</accession>
<dbReference type="Pfam" id="PF00496">
    <property type="entry name" value="SBP_bac_5"/>
    <property type="match status" value="1"/>
</dbReference>
<evidence type="ECO:0000313" key="6">
    <source>
        <dbReference type="EMBL" id="MDV6376068.1"/>
    </source>
</evidence>
<keyword evidence="2" id="KW-0813">Transport</keyword>
<dbReference type="Gene3D" id="3.10.105.10">
    <property type="entry name" value="Dipeptide-binding Protein, Domain 3"/>
    <property type="match status" value="1"/>
</dbReference>
<dbReference type="PANTHER" id="PTHR30290:SF9">
    <property type="entry name" value="OLIGOPEPTIDE-BINDING PROTEIN APPA"/>
    <property type="match status" value="1"/>
</dbReference>
<dbReference type="InterPro" id="IPR000914">
    <property type="entry name" value="SBP_5_dom"/>
</dbReference>
<feature type="chain" id="PRO_5047337336" evidence="4">
    <location>
        <begin position="28"/>
        <end position="598"/>
    </location>
</feature>
<dbReference type="PANTHER" id="PTHR30290">
    <property type="entry name" value="PERIPLASMIC BINDING COMPONENT OF ABC TRANSPORTER"/>
    <property type="match status" value="1"/>
</dbReference>
<keyword evidence="7" id="KW-1185">Reference proteome</keyword>
<dbReference type="InterPro" id="IPR030678">
    <property type="entry name" value="Peptide/Ni-bd"/>
</dbReference>
<dbReference type="Gene3D" id="3.40.190.10">
    <property type="entry name" value="Periplasmic binding protein-like II"/>
    <property type="match status" value="1"/>
</dbReference>
<comment type="caution">
    <text evidence="6">The sequence shown here is derived from an EMBL/GenBank/DDBJ whole genome shotgun (WGS) entry which is preliminary data.</text>
</comment>
<feature type="signal peptide" evidence="4">
    <location>
        <begin position="1"/>
        <end position="27"/>
    </location>
</feature>
<keyword evidence="3 4" id="KW-0732">Signal</keyword>
<evidence type="ECO:0000256" key="1">
    <source>
        <dbReference type="ARBA" id="ARBA00005695"/>
    </source>
</evidence>
<dbReference type="PIRSF" id="PIRSF002741">
    <property type="entry name" value="MppA"/>
    <property type="match status" value="1"/>
</dbReference>
<organism evidence="6 7">
    <name type="scientific">Deinococcus arenicola</name>
    <dbReference type="NCBI Taxonomy" id="2994950"/>
    <lineage>
        <taxon>Bacteria</taxon>
        <taxon>Thermotogati</taxon>
        <taxon>Deinococcota</taxon>
        <taxon>Deinococci</taxon>
        <taxon>Deinococcales</taxon>
        <taxon>Deinococcaceae</taxon>
        <taxon>Deinococcus</taxon>
    </lineage>
</organism>
<dbReference type="CDD" id="cd08513">
    <property type="entry name" value="PBP2_thermophilic_Hb8_like"/>
    <property type="match status" value="1"/>
</dbReference>
<comment type="similarity">
    <text evidence="1">Belongs to the bacterial solute-binding protein 5 family.</text>
</comment>
<evidence type="ECO:0000259" key="5">
    <source>
        <dbReference type="Pfam" id="PF00496"/>
    </source>
</evidence>
<dbReference type="Proteomes" id="UP001276150">
    <property type="component" value="Unassembled WGS sequence"/>
</dbReference>
<evidence type="ECO:0000256" key="4">
    <source>
        <dbReference type="SAM" id="SignalP"/>
    </source>
</evidence>
<evidence type="ECO:0000256" key="2">
    <source>
        <dbReference type="ARBA" id="ARBA00022448"/>
    </source>
</evidence>
<dbReference type="InterPro" id="IPR039424">
    <property type="entry name" value="SBP_5"/>
</dbReference>